<evidence type="ECO:0000256" key="1">
    <source>
        <dbReference type="SAM" id="MobiDB-lite"/>
    </source>
</evidence>
<proteinExistence type="predicted"/>
<feature type="region of interest" description="Disordered" evidence="1">
    <location>
        <begin position="375"/>
        <end position="401"/>
    </location>
</feature>
<keyword evidence="3" id="KW-1185">Reference proteome</keyword>
<evidence type="ECO:0000313" key="3">
    <source>
        <dbReference type="Proteomes" id="UP001385951"/>
    </source>
</evidence>
<protein>
    <submittedName>
        <fullName evidence="2">Uncharacterized protein</fullName>
    </submittedName>
</protein>
<dbReference type="AlphaFoldDB" id="A0AAW0GKM8"/>
<comment type="caution">
    <text evidence="2">The sequence shown here is derived from an EMBL/GenBank/DDBJ whole genome shotgun (WGS) entry which is preliminary data.</text>
</comment>
<evidence type="ECO:0000313" key="2">
    <source>
        <dbReference type="EMBL" id="KAK7693981.1"/>
    </source>
</evidence>
<feature type="region of interest" description="Disordered" evidence="1">
    <location>
        <begin position="28"/>
        <end position="78"/>
    </location>
</feature>
<dbReference type="EMBL" id="JASBNA010000003">
    <property type="protein sequence ID" value="KAK7693981.1"/>
    <property type="molecule type" value="Genomic_DNA"/>
</dbReference>
<gene>
    <name evidence="2" type="ORF">QCA50_003556</name>
</gene>
<reference evidence="2 3" key="1">
    <citation type="submission" date="2022-09" db="EMBL/GenBank/DDBJ databases">
        <authorList>
            <person name="Palmer J.M."/>
        </authorList>
    </citation>
    <scope>NUCLEOTIDE SEQUENCE [LARGE SCALE GENOMIC DNA]</scope>
    <source>
        <strain evidence="2 3">DSM 7382</strain>
    </source>
</reference>
<name>A0AAW0GKM8_9APHY</name>
<feature type="compositionally biased region" description="Basic residues" evidence="1">
    <location>
        <begin position="32"/>
        <end position="62"/>
    </location>
</feature>
<sequence>MSHLTPYHPHHHNDANEFVKIHNGVHIDSPYHHGHHGHHGHPHYPYHPHHGHHNHHHGHPHHGAPVGGPQHGLNDPQNGLLDILGGLFRDVQYPGEGGVGPGGPQHDLSMDPQHGIWGTLGKVLLKVGQTALSDVQYPGAGGPQHDLSVDPQHGLLGNILGGLFSDVQYPGAGAGGPQHDLAADPQHGLLGLLGGLFSDVQYPGAGEGAPVGGPQNIISPHTYRNGGVFGGYKPPFGVVYDAQYPGAGGVGDPQHGLMDIFKGIFSDVQYPGAGVGGPQHGLAGPSDLSQPQNFLQFIGPAIGILSGLLGKQHGLDMHGIAEKAKKDDKISSMIKESGDLDKQVDNKRNELLKLQREKRLLYASLQTRVLHAQLEAASKKSEGEGEGGNDTSAKEEPEDED</sequence>
<accession>A0AAW0GKM8</accession>
<dbReference type="Proteomes" id="UP001385951">
    <property type="component" value="Unassembled WGS sequence"/>
</dbReference>
<organism evidence="2 3">
    <name type="scientific">Cerrena zonata</name>
    <dbReference type="NCBI Taxonomy" id="2478898"/>
    <lineage>
        <taxon>Eukaryota</taxon>
        <taxon>Fungi</taxon>
        <taxon>Dikarya</taxon>
        <taxon>Basidiomycota</taxon>
        <taxon>Agaricomycotina</taxon>
        <taxon>Agaricomycetes</taxon>
        <taxon>Polyporales</taxon>
        <taxon>Cerrenaceae</taxon>
        <taxon>Cerrena</taxon>
    </lineage>
</organism>